<evidence type="ECO:0000256" key="1">
    <source>
        <dbReference type="SAM" id="Phobius"/>
    </source>
</evidence>
<evidence type="ECO:0000313" key="4">
    <source>
        <dbReference type="Proteomes" id="UP001498398"/>
    </source>
</evidence>
<evidence type="ECO:0000313" key="3">
    <source>
        <dbReference type="EMBL" id="KAK7448085.1"/>
    </source>
</evidence>
<keyword evidence="4" id="KW-1185">Reference proteome</keyword>
<dbReference type="PANTHER" id="PTHR40465:SF1">
    <property type="entry name" value="DUF6534 DOMAIN-CONTAINING PROTEIN"/>
    <property type="match status" value="1"/>
</dbReference>
<comment type="caution">
    <text evidence="3">The sequence shown here is derived from an EMBL/GenBank/DDBJ whole genome shotgun (WGS) entry which is preliminary data.</text>
</comment>
<dbReference type="Proteomes" id="UP001498398">
    <property type="component" value="Unassembled WGS sequence"/>
</dbReference>
<keyword evidence="1" id="KW-0812">Transmembrane</keyword>
<dbReference type="InterPro" id="IPR045339">
    <property type="entry name" value="DUF6534"/>
</dbReference>
<dbReference type="EMBL" id="JBANRG010000039">
    <property type="protein sequence ID" value="KAK7448085.1"/>
    <property type="molecule type" value="Genomic_DNA"/>
</dbReference>
<keyword evidence="1" id="KW-1133">Transmembrane helix</keyword>
<dbReference type="PANTHER" id="PTHR40465">
    <property type="entry name" value="CHROMOSOME 1, WHOLE GENOME SHOTGUN SEQUENCE"/>
    <property type="match status" value="1"/>
</dbReference>
<gene>
    <name evidence="3" type="ORF">VKT23_013842</name>
</gene>
<feature type="transmembrane region" description="Helical" evidence="1">
    <location>
        <begin position="94"/>
        <end position="116"/>
    </location>
</feature>
<feature type="transmembrane region" description="Helical" evidence="1">
    <location>
        <begin position="62"/>
        <end position="88"/>
    </location>
</feature>
<name>A0ABR1J4T5_9AGAR</name>
<reference evidence="3 4" key="1">
    <citation type="submission" date="2024-01" db="EMBL/GenBank/DDBJ databases">
        <title>A draft genome for the cacao thread blight pathogen Marasmiellus scandens.</title>
        <authorList>
            <person name="Baruah I.K."/>
            <person name="Leung J."/>
            <person name="Bukari Y."/>
            <person name="Amoako-Attah I."/>
            <person name="Meinhardt L.W."/>
            <person name="Bailey B.A."/>
            <person name="Cohen S.P."/>
        </authorList>
    </citation>
    <scope>NUCLEOTIDE SEQUENCE [LARGE SCALE GENOMIC DNA]</scope>
    <source>
        <strain evidence="3 4">GH-19</strain>
    </source>
</reference>
<feature type="domain" description="DUF6534" evidence="2">
    <location>
        <begin position="35"/>
        <end position="120"/>
    </location>
</feature>
<keyword evidence="1" id="KW-0472">Membrane</keyword>
<proteinExistence type="predicted"/>
<feature type="transmembrane region" description="Helical" evidence="1">
    <location>
        <begin position="29"/>
        <end position="50"/>
    </location>
</feature>
<accession>A0ABR1J4T5</accession>
<organism evidence="3 4">
    <name type="scientific">Marasmiellus scandens</name>
    <dbReference type="NCBI Taxonomy" id="2682957"/>
    <lineage>
        <taxon>Eukaryota</taxon>
        <taxon>Fungi</taxon>
        <taxon>Dikarya</taxon>
        <taxon>Basidiomycota</taxon>
        <taxon>Agaricomycotina</taxon>
        <taxon>Agaricomycetes</taxon>
        <taxon>Agaricomycetidae</taxon>
        <taxon>Agaricales</taxon>
        <taxon>Marasmiineae</taxon>
        <taxon>Omphalotaceae</taxon>
        <taxon>Marasmiellus</taxon>
    </lineage>
</organism>
<sequence length="183" mass="20377">MFISVYFSQTWSRGTYVRIASELNVLSRLINAFGAAGDVAITVALIWLLGKSKSGIQRTNTVINKLITFILTTGLATSIDAILSLISISVWPDTFIYITFYCVIARLYSNSLMATLNARQKLKSARNTTSHSFPVHVVGRPAVMSGDNNDGHQISIKTEVETEIHRDVSEDFEMNRFKKVQVV</sequence>
<dbReference type="Pfam" id="PF20152">
    <property type="entry name" value="DUF6534"/>
    <property type="match status" value="1"/>
</dbReference>
<evidence type="ECO:0000259" key="2">
    <source>
        <dbReference type="Pfam" id="PF20152"/>
    </source>
</evidence>
<protein>
    <recommendedName>
        <fullName evidence="2">DUF6534 domain-containing protein</fullName>
    </recommendedName>
</protein>